<dbReference type="STRING" id="909613.UO65_6347"/>
<evidence type="ECO:0000256" key="2">
    <source>
        <dbReference type="SAM" id="Phobius"/>
    </source>
</evidence>
<keyword evidence="4" id="KW-1185">Reference proteome</keyword>
<dbReference type="InterPro" id="IPR021741">
    <property type="entry name" value="DUF3311"/>
</dbReference>
<accession>A0A8E2X1J5</accession>
<accession>W7ICF1</accession>
<organism evidence="3 4">
    <name type="scientific">Actinokineospora spheciospongiae</name>
    <dbReference type="NCBI Taxonomy" id="909613"/>
    <lineage>
        <taxon>Bacteria</taxon>
        <taxon>Bacillati</taxon>
        <taxon>Actinomycetota</taxon>
        <taxon>Actinomycetes</taxon>
        <taxon>Pseudonocardiales</taxon>
        <taxon>Pseudonocardiaceae</taxon>
        <taxon>Actinokineospora</taxon>
    </lineage>
</organism>
<dbReference type="eggNOG" id="ENOG50333N5">
    <property type="taxonomic scope" value="Bacteria"/>
</dbReference>
<evidence type="ECO:0000313" key="3">
    <source>
        <dbReference type="EMBL" id="EWC58455.1"/>
    </source>
</evidence>
<comment type="caution">
    <text evidence="3">The sequence shown here is derived from an EMBL/GenBank/DDBJ whole genome shotgun (WGS) entry which is preliminary data.</text>
</comment>
<proteinExistence type="predicted"/>
<gene>
    <name evidence="3" type="ORF">UO65_6347</name>
</gene>
<feature type="region of interest" description="Disordered" evidence="1">
    <location>
        <begin position="67"/>
        <end position="90"/>
    </location>
</feature>
<keyword evidence="2" id="KW-0812">Transmembrane</keyword>
<dbReference type="Pfam" id="PF11755">
    <property type="entry name" value="DUF3311"/>
    <property type="match status" value="1"/>
</dbReference>
<dbReference type="Proteomes" id="UP000019277">
    <property type="component" value="Unassembled WGS sequence"/>
</dbReference>
<sequence length="90" mass="9878">MAPPKKSASGIRWSPWNLLLLVPLLLLITPFFNRSGPEFIGMPFFYWFQLLGVVVGVAATSTVFAMTKDKPTTPPGPGRDVDELDEGATR</sequence>
<dbReference type="PATRIC" id="fig|909613.9.peg.6344"/>
<keyword evidence="2" id="KW-1133">Transmembrane helix</keyword>
<name>W7ICF1_9PSEU</name>
<evidence type="ECO:0000313" key="4">
    <source>
        <dbReference type="Proteomes" id="UP000019277"/>
    </source>
</evidence>
<protein>
    <recommendedName>
        <fullName evidence="5">DUF3311 domain-containing protein</fullName>
    </recommendedName>
</protein>
<dbReference type="AlphaFoldDB" id="W7ICF1"/>
<evidence type="ECO:0000256" key="1">
    <source>
        <dbReference type="SAM" id="MobiDB-lite"/>
    </source>
</evidence>
<evidence type="ECO:0008006" key="5">
    <source>
        <dbReference type="Google" id="ProtNLM"/>
    </source>
</evidence>
<feature type="transmembrane region" description="Helical" evidence="2">
    <location>
        <begin position="44"/>
        <end position="65"/>
    </location>
</feature>
<dbReference type="EMBL" id="AYXG01000241">
    <property type="protein sequence ID" value="EWC58455.1"/>
    <property type="molecule type" value="Genomic_DNA"/>
</dbReference>
<dbReference type="RefSeq" id="WP_035289983.1">
    <property type="nucleotide sequence ID" value="NZ_AYXG01000241.1"/>
</dbReference>
<keyword evidence="2" id="KW-0472">Membrane</keyword>
<reference evidence="3 4" key="1">
    <citation type="journal article" date="2014" name="Genome Announc.">
        <title>Draft Genome Sequence of the Antitrypanosomally Active Sponge-Associated Bacterium Actinokineospora sp. Strain EG49.</title>
        <authorList>
            <person name="Harjes J."/>
            <person name="Ryu T."/>
            <person name="Abdelmohsen U.R."/>
            <person name="Moitinho-Silva L."/>
            <person name="Horn H."/>
            <person name="Ravasi T."/>
            <person name="Hentschel U."/>
        </authorList>
    </citation>
    <scope>NUCLEOTIDE SEQUENCE [LARGE SCALE GENOMIC DNA]</scope>
    <source>
        <strain evidence="3 4">EG49</strain>
    </source>
</reference>